<reference evidence="2" key="1">
    <citation type="submission" date="2020-09" db="EMBL/GenBank/DDBJ databases">
        <title>Comparative genome analyses of four rice-infecting Rhizoctonia solani isolates reveal extensive enrichment of homogalacturonan modification genes.</title>
        <authorList>
            <person name="Lee D.-Y."/>
            <person name="Jeon J."/>
            <person name="Kim K.-T."/>
            <person name="Cheong K."/>
            <person name="Song H."/>
            <person name="Choi G."/>
            <person name="Ko J."/>
            <person name="Opiyo S.O."/>
            <person name="Zuo S."/>
            <person name="Madhav S."/>
            <person name="Lee Y.-H."/>
            <person name="Wang G.-L."/>
        </authorList>
    </citation>
    <scope>NUCLEOTIDE SEQUENCE</scope>
    <source>
        <strain evidence="2">AG1-IA B2</strain>
    </source>
</reference>
<feature type="region of interest" description="Disordered" evidence="1">
    <location>
        <begin position="582"/>
        <end position="740"/>
    </location>
</feature>
<feature type="compositionally biased region" description="Pro residues" evidence="1">
    <location>
        <begin position="324"/>
        <end position="334"/>
    </location>
</feature>
<feature type="compositionally biased region" description="Basic and acidic residues" evidence="1">
    <location>
        <begin position="89"/>
        <end position="100"/>
    </location>
</feature>
<evidence type="ECO:0000313" key="2">
    <source>
        <dbReference type="EMBL" id="KAF8760020.1"/>
    </source>
</evidence>
<feature type="compositionally biased region" description="Basic and acidic residues" evidence="1">
    <location>
        <begin position="310"/>
        <end position="319"/>
    </location>
</feature>
<feature type="compositionally biased region" description="Low complexity" evidence="1">
    <location>
        <begin position="591"/>
        <end position="619"/>
    </location>
</feature>
<organism evidence="2 3">
    <name type="scientific">Rhizoctonia solani</name>
    <dbReference type="NCBI Taxonomy" id="456999"/>
    <lineage>
        <taxon>Eukaryota</taxon>
        <taxon>Fungi</taxon>
        <taxon>Dikarya</taxon>
        <taxon>Basidiomycota</taxon>
        <taxon>Agaricomycotina</taxon>
        <taxon>Agaricomycetes</taxon>
        <taxon>Cantharellales</taxon>
        <taxon>Ceratobasidiaceae</taxon>
        <taxon>Rhizoctonia</taxon>
    </lineage>
</organism>
<feature type="compositionally biased region" description="Pro residues" evidence="1">
    <location>
        <begin position="101"/>
        <end position="110"/>
    </location>
</feature>
<dbReference type="AlphaFoldDB" id="A0A8H7IK80"/>
<evidence type="ECO:0000256" key="1">
    <source>
        <dbReference type="SAM" id="MobiDB-lite"/>
    </source>
</evidence>
<feature type="compositionally biased region" description="Polar residues" evidence="1">
    <location>
        <begin position="625"/>
        <end position="635"/>
    </location>
</feature>
<feature type="compositionally biased region" description="Polar residues" evidence="1">
    <location>
        <begin position="679"/>
        <end position="688"/>
    </location>
</feature>
<accession>A0A8H7IK80</accession>
<sequence>MRRIVSALGLSKDRQHDRRRAAAEVSRRGRCDARARLHWCISLTRRRAAESGPRAIPRPSRWIGLLRTLSRKKHSDPAPPLVVADDGSDDSHSTHSDRPRSPPAFCLPPRRPLQPTAAAYRALQAASTGLGLVMFSARLLLPRESRPSGVHQTTRARCGCSHSHPLRAPDPSAPQSYPRSVSHADVPSHSLRIQLLRARILHRLEEGALTPAEEASIAPFAVRPRSLGPSANEGKSNEEWVAHLELGARTGRWSRGLRRWVARPVFEDRMRVHTPAGTSIVQPARGLGTETLDFSDGTLAMAGLAIDTETDHTDDDYASRRPSASPPITPPPDLPTLWPIRPSALHRQKPPIVRGVRFADDDDATDGDDLPLAVLASVQKKRAEREARARHARYVEESADPKKRSFAEEYARSRALQGNARAGLERPASFVRDSDTRRMTLPNSGLVPVKESGHRRSGSTGCSPHSERICWFDFVFFGSQYRLAIPASPFAVLPRSLPSSARASPAPLPSPNLPFAGRSMTGSPLRSSFALGMNQDEFGAMLAAAQNQPSTRALIAQNQALMAQNQMLASMMMGKSMNMDLGLPNPPFAHSGGSSASGSRGRSPARSSGGASQGSSRRPGPSPVQAGTSNRTSGVPSGAVATATATQRGRQDARGSSKSKQEASRSRPRPDDTRPGHSKSASQSTTRTRPGHAHSKSEHSIASQRTSRLGMGGMAPPMPNVPTGVYSMHGRPRPSGQVVT</sequence>
<evidence type="ECO:0000313" key="3">
    <source>
        <dbReference type="Proteomes" id="UP000614334"/>
    </source>
</evidence>
<dbReference type="Proteomes" id="UP000614334">
    <property type="component" value="Unassembled WGS sequence"/>
</dbReference>
<protein>
    <submittedName>
        <fullName evidence="2">Uncharacterized protein</fullName>
    </submittedName>
</protein>
<feature type="region of interest" description="Disordered" evidence="1">
    <location>
        <begin position="146"/>
        <end position="184"/>
    </location>
</feature>
<name>A0A8H7IK80_9AGAM</name>
<feature type="region of interest" description="Disordered" evidence="1">
    <location>
        <begin position="499"/>
        <end position="519"/>
    </location>
</feature>
<feature type="region of interest" description="Disordered" evidence="1">
    <location>
        <begin position="439"/>
        <end position="464"/>
    </location>
</feature>
<feature type="compositionally biased region" description="Basic and acidic residues" evidence="1">
    <location>
        <begin position="649"/>
        <end position="675"/>
    </location>
</feature>
<feature type="region of interest" description="Disordered" evidence="1">
    <location>
        <begin position="310"/>
        <end position="340"/>
    </location>
</feature>
<gene>
    <name evidence="2" type="ORF">RHS01_01449</name>
</gene>
<feature type="region of interest" description="Disordered" evidence="1">
    <location>
        <begin position="72"/>
        <end position="110"/>
    </location>
</feature>
<dbReference type="EMBL" id="JACYCF010000002">
    <property type="protein sequence ID" value="KAF8760020.1"/>
    <property type="molecule type" value="Genomic_DNA"/>
</dbReference>
<comment type="caution">
    <text evidence="2">The sequence shown here is derived from an EMBL/GenBank/DDBJ whole genome shotgun (WGS) entry which is preliminary data.</text>
</comment>
<proteinExistence type="predicted"/>